<sequence>MLCSPTPEIHKEETLPPTESGLPDELQTPWQRIVSLLRTTMNVPMALVMCHQTPGMQLLVMSQEESIPLALPGYFSDKMKSSGDRFLVEDARNDPGWAEHPPADSDVIACLGEPIRHSDGSLFGTLCVVDQKPNTFPGHSLLTEFRHTMEAHLDLMATRRALTLEAEKSAALSHKLAREATTDPLTGLLNRHNFEERFFQEIARHKRAEHPLSIIICDLDRFKELNDTKGRSAGDELLVTLATLFKDRLRAHDLIWRWGGDEFLLLLPDTPLMGAVEVVESVRHLVEEKAQLETTRVTLSAGVTNFNPNESQDDCLARCNRLLEAAKEKGRNCVILG</sequence>
<gene>
    <name evidence="5" type="ORF">DSLASN_38890</name>
</gene>
<dbReference type="CDD" id="cd01949">
    <property type="entry name" value="GGDEF"/>
    <property type="match status" value="1"/>
</dbReference>
<name>A0ABM7PL23_9BACT</name>
<dbReference type="SUPFAM" id="SSF55073">
    <property type="entry name" value="Nucleotide cyclase"/>
    <property type="match status" value="1"/>
</dbReference>
<dbReference type="Proteomes" id="UP001320148">
    <property type="component" value="Chromosome"/>
</dbReference>
<dbReference type="InterPro" id="IPR003018">
    <property type="entry name" value="GAF"/>
</dbReference>
<dbReference type="NCBIfam" id="TIGR00254">
    <property type="entry name" value="GGDEF"/>
    <property type="match status" value="1"/>
</dbReference>
<keyword evidence="6" id="KW-1185">Reference proteome</keyword>
<dbReference type="Gene3D" id="3.30.450.40">
    <property type="match status" value="1"/>
</dbReference>
<reference evidence="5 6" key="1">
    <citation type="submission" date="2021-02" db="EMBL/GenBank/DDBJ databases">
        <title>Complete genome of Desulfoluna sp. strain ASN36.</title>
        <authorList>
            <person name="Takahashi A."/>
            <person name="Kojima H."/>
            <person name="Fukui M."/>
        </authorList>
    </citation>
    <scope>NUCLEOTIDE SEQUENCE [LARGE SCALE GENOMIC DNA]</scope>
    <source>
        <strain evidence="5 6">ASN36</strain>
    </source>
</reference>
<comment type="catalytic activity">
    <reaction evidence="2">
        <text>2 GTP = 3',3'-c-di-GMP + 2 diphosphate</text>
        <dbReference type="Rhea" id="RHEA:24898"/>
        <dbReference type="ChEBI" id="CHEBI:33019"/>
        <dbReference type="ChEBI" id="CHEBI:37565"/>
        <dbReference type="ChEBI" id="CHEBI:58805"/>
        <dbReference type="EC" id="2.7.7.65"/>
    </reaction>
</comment>
<evidence type="ECO:0000313" key="6">
    <source>
        <dbReference type="Proteomes" id="UP001320148"/>
    </source>
</evidence>
<dbReference type="InterPro" id="IPR029787">
    <property type="entry name" value="Nucleotide_cyclase"/>
</dbReference>
<feature type="domain" description="GGDEF" evidence="4">
    <location>
        <begin position="210"/>
        <end position="337"/>
    </location>
</feature>
<dbReference type="PANTHER" id="PTHR45138">
    <property type="entry name" value="REGULATORY COMPONENTS OF SENSORY TRANSDUCTION SYSTEM"/>
    <property type="match status" value="1"/>
</dbReference>
<dbReference type="SMART" id="SM00065">
    <property type="entry name" value="GAF"/>
    <property type="match status" value="1"/>
</dbReference>
<dbReference type="InterPro" id="IPR000160">
    <property type="entry name" value="GGDEF_dom"/>
</dbReference>
<evidence type="ECO:0000313" key="5">
    <source>
        <dbReference type="EMBL" id="BCS98257.1"/>
    </source>
</evidence>
<organism evidence="5 6">
    <name type="scientific">Desulfoluna limicola</name>
    <dbReference type="NCBI Taxonomy" id="2810562"/>
    <lineage>
        <taxon>Bacteria</taxon>
        <taxon>Pseudomonadati</taxon>
        <taxon>Thermodesulfobacteriota</taxon>
        <taxon>Desulfobacteria</taxon>
        <taxon>Desulfobacterales</taxon>
        <taxon>Desulfolunaceae</taxon>
        <taxon>Desulfoluna</taxon>
    </lineage>
</organism>
<feature type="region of interest" description="Disordered" evidence="3">
    <location>
        <begin position="1"/>
        <end position="25"/>
    </location>
</feature>
<dbReference type="InterPro" id="IPR043128">
    <property type="entry name" value="Rev_trsase/Diguanyl_cyclase"/>
</dbReference>
<dbReference type="Pfam" id="PF00990">
    <property type="entry name" value="GGDEF"/>
    <property type="match status" value="1"/>
</dbReference>
<dbReference type="InterPro" id="IPR050469">
    <property type="entry name" value="Diguanylate_Cyclase"/>
</dbReference>
<dbReference type="SMART" id="SM00267">
    <property type="entry name" value="GGDEF"/>
    <property type="match status" value="1"/>
</dbReference>
<dbReference type="PANTHER" id="PTHR45138:SF9">
    <property type="entry name" value="DIGUANYLATE CYCLASE DGCM-RELATED"/>
    <property type="match status" value="1"/>
</dbReference>
<evidence type="ECO:0000256" key="1">
    <source>
        <dbReference type="ARBA" id="ARBA00012528"/>
    </source>
</evidence>
<proteinExistence type="predicted"/>
<accession>A0ABM7PL23</accession>
<dbReference type="InterPro" id="IPR029016">
    <property type="entry name" value="GAF-like_dom_sf"/>
</dbReference>
<evidence type="ECO:0000256" key="2">
    <source>
        <dbReference type="ARBA" id="ARBA00034247"/>
    </source>
</evidence>
<protein>
    <recommendedName>
        <fullName evidence="1">diguanylate cyclase</fullName>
        <ecNumber evidence="1">2.7.7.65</ecNumber>
    </recommendedName>
</protein>
<evidence type="ECO:0000259" key="4">
    <source>
        <dbReference type="PROSITE" id="PS50887"/>
    </source>
</evidence>
<dbReference type="PROSITE" id="PS50887">
    <property type="entry name" value="GGDEF"/>
    <property type="match status" value="1"/>
</dbReference>
<dbReference type="SUPFAM" id="SSF55781">
    <property type="entry name" value="GAF domain-like"/>
    <property type="match status" value="1"/>
</dbReference>
<dbReference type="RefSeq" id="WP_236889663.1">
    <property type="nucleotide sequence ID" value="NZ_AP024488.1"/>
</dbReference>
<evidence type="ECO:0000256" key="3">
    <source>
        <dbReference type="SAM" id="MobiDB-lite"/>
    </source>
</evidence>
<dbReference type="Gene3D" id="3.30.70.270">
    <property type="match status" value="1"/>
</dbReference>
<dbReference type="EC" id="2.7.7.65" evidence="1"/>
<dbReference type="Pfam" id="PF01590">
    <property type="entry name" value="GAF"/>
    <property type="match status" value="1"/>
</dbReference>
<dbReference type="EMBL" id="AP024488">
    <property type="protein sequence ID" value="BCS98257.1"/>
    <property type="molecule type" value="Genomic_DNA"/>
</dbReference>